<protein>
    <recommendedName>
        <fullName evidence="1">Beta-lactamase-related domain-containing protein</fullName>
    </recommendedName>
</protein>
<dbReference type="SUPFAM" id="SSF56601">
    <property type="entry name" value="beta-lactamase/transpeptidase-like"/>
    <property type="match status" value="1"/>
</dbReference>
<dbReference type="InterPro" id="IPR001466">
    <property type="entry name" value="Beta-lactam-related"/>
</dbReference>
<proteinExistence type="predicted"/>
<dbReference type="InterPro" id="IPR012338">
    <property type="entry name" value="Beta-lactam/transpept-like"/>
</dbReference>
<dbReference type="EMBL" id="CAXAMN010005447">
    <property type="protein sequence ID" value="CAK9013837.1"/>
    <property type="molecule type" value="Genomic_DNA"/>
</dbReference>
<evidence type="ECO:0000313" key="4">
    <source>
        <dbReference type="Proteomes" id="UP001642484"/>
    </source>
</evidence>
<dbReference type="PANTHER" id="PTHR43283:SF18">
    <property type="match status" value="1"/>
</dbReference>
<name>A0ABP0JI25_9DINO</name>
<reference evidence="2 4" key="1">
    <citation type="submission" date="2024-02" db="EMBL/GenBank/DDBJ databases">
        <authorList>
            <person name="Chen Y."/>
            <person name="Shah S."/>
            <person name="Dougan E. K."/>
            <person name="Thang M."/>
            <person name="Chan C."/>
        </authorList>
    </citation>
    <scope>NUCLEOTIDE SEQUENCE [LARGE SCALE GENOMIC DNA]</scope>
</reference>
<gene>
    <name evidence="2" type="ORF">CCMP2556_LOCUS11450</name>
    <name evidence="3" type="ORF">CCMP2556_LOCUS40756</name>
</gene>
<organism evidence="2 4">
    <name type="scientific">Durusdinium trenchii</name>
    <dbReference type="NCBI Taxonomy" id="1381693"/>
    <lineage>
        <taxon>Eukaryota</taxon>
        <taxon>Sar</taxon>
        <taxon>Alveolata</taxon>
        <taxon>Dinophyceae</taxon>
        <taxon>Suessiales</taxon>
        <taxon>Symbiodiniaceae</taxon>
        <taxon>Durusdinium</taxon>
    </lineage>
</organism>
<evidence type="ECO:0000313" key="2">
    <source>
        <dbReference type="EMBL" id="CAK9013837.1"/>
    </source>
</evidence>
<dbReference type="Proteomes" id="UP001642484">
    <property type="component" value="Unassembled WGS sequence"/>
</dbReference>
<comment type="caution">
    <text evidence="2">The sequence shown here is derived from an EMBL/GenBank/DDBJ whole genome shotgun (WGS) entry which is preliminary data.</text>
</comment>
<accession>A0ABP0JI25</accession>
<evidence type="ECO:0000313" key="3">
    <source>
        <dbReference type="EMBL" id="CAK9083654.1"/>
    </source>
</evidence>
<keyword evidence="4" id="KW-1185">Reference proteome</keyword>
<dbReference type="Gene3D" id="3.40.710.10">
    <property type="entry name" value="DD-peptidase/beta-lactamase superfamily"/>
    <property type="match status" value="1"/>
</dbReference>
<dbReference type="EMBL" id="CAXAMN010024084">
    <property type="protein sequence ID" value="CAK9083654.1"/>
    <property type="molecule type" value="Genomic_DNA"/>
</dbReference>
<sequence>MMWLAGFEGRLFLLYITGSSLRRRRMGLLEVLTGMAAVSAVAFDSWDGFNGVARVTNAAHEVLFQKQYGFLNIPYKDPMPADAIFPVASNTKLYVAVALYQLQEAGKVDLNASIADYLNARDFESFGMKGTSKYCPKAPGSSKCQVVRFVDLLAMSSGIPNAPFRDYFLPYAGSIGLTVKLFINQDLLFVPGTEYYYSNSAFVLAGYFVERLSGKSLREYLQKHIISVVGQSSTEYDPYDYQLSMAGDRRKRVYEYYQYRDPKTHEIYATGECRDEFDLGTGNGCGGVLSTAADEQLFYYTLFNFSKDAMGKPLLQDPRSLIDLVRPRMPSNPEQKGGFWYAQGVASLCKSTNIDRHGCDVIPDIIGYEGGLMCVFTANLLDLREHPAVMTSVYSSTVVFDVKEARVKKMQDSKTGDFLKATERWPRQMEVTRMAWKLHDQVLNKSKERKGKVRGIIIP</sequence>
<dbReference type="Pfam" id="PF00144">
    <property type="entry name" value="Beta-lactamase"/>
    <property type="match status" value="1"/>
</dbReference>
<feature type="domain" description="Beta-lactamase-related" evidence="1">
    <location>
        <begin position="49"/>
        <end position="318"/>
    </location>
</feature>
<dbReference type="InterPro" id="IPR050789">
    <property type="entry name" value="Diverse_Enzym_Activities"/>
</dbReference>
<dbReference type="PANTHER" id="PTHR43283">
    <property type="entry name" value="BETA-LACTAMASE-RELATED"/>
    <property type="match status" value="1"/>
</dbReference>
<evidence type="ECO:0000259" key="1">
    <source>
        <dbReference type="Pfam" id="PF00144"/>
    </source>
</evidence>